<accession>A0A9P4G935</accession>
<dbReference type="GeneID" id="63851500"/>
<dbReference type="EMBL" id="ML976619">
    <property type="protein sequence ID" value="KAF1840954.1"/>
    <property type="molecule type" value="Genomic_DNA"/>
</dbReference>
<evidence type="ECO:0000313" key="2">
    <source>
        <dbReference type="Proteomes" id="UP000800039"/>
    </source>
</evidence>
<proteinExistence type="predicted"/>
<organism evidence="1 2">
    <name type="scientific">Cucurbitaria berberidis CBS 394.84</name>
    <dbReference type="NCBI Taxonomy" id="1168544"/>
    <lineage>
        <taxon>Eukaryota</taxon>
        <taxon>Fungi</taxon>
        <taxon>Dikarya</taxon>
        <taxon>Ascomycota</taxon>
        <taxon>Pezizomycotina</taxon>
        <taxon>Dothideomycetes</taxon>
        <taxon>Pleosporomycetidae</taxon>
        <taxon>Pleosporales</taxon>
        <taxon>Pleosporineae</taxon>
        <taxon>Cucurbitariaceae</taxon>
        <taxon>Cucurbitaria</taxon>
    </lineage>
</organism>
<dbReference type="Proteomes" id="UP000800039">
    <property type="component" value="Unassembled WGS sequence"/>
</dbReference>
<evidence type="ECO:0000313" key="1">
    <source>
        <dbReference type="EMBL" id="KAF1840954.1"/>
    </source>
</evidence>
<comment type="caution">
    <text evidence="1">The sequence shown here is derived from an EMBL/GenBank/DDBJ whole genome shotgun (WGS) entry which is preliminary data.</text>
</comment>
<gene>
    <name evidence="1" type="ORF">K460DRAFT_370934</name>
</gene>
<dbReference type="AlphaFoldDB" id="A0A9P4G935"/>
<sequence>MLTKLQNGYGPATEYYQNGQVNSLPVSGGCCHSLIKLLIEIERARHLFAANTEIHCR</sequence>
<dbReference type="RefSeq" id="XP_040783517.1">
    <property type="nucleotide sequence ID" value="XM_040934249.1"/>
</dbReference>
<dbReference type="PROSITE" id="PS51257">
    <property type="entry name" value="PROKAR_LIPOPROTEIN"/>
    <property type="match status" value="1"/>
</dbReference>
<reference evidence="1" key="1">
    <citation type="submission" date="2020-01" db="EMBL/GenBank/DDBJ databases">
        <authorList>
            <consortium name="DOE Joint Genome Institute"/>
            <person name="Haridas S."/>
            <person name="Albert R."/>
            <person name="Binder M."/>
            <person name="Bloem J."/>
            <person name="Labutti K."/>
            <person name="Salamov A."/>
            <person name="Andreopoulos B."/>
            <person name="Baker S.E."/>
            <person name="Barry K."/>
            <person name="Bills G."/>
            <person name="Bluhm B.H."/>
            <person name="Cannon C."/>
            <person name="Castanera R."/>
            <person name="Culley D.E."/>
            <person name="Daum C."/>
            <person name="Ezra D."/>
            <person name="Gonzalez J.B."/>
            <person name="Henrissat B."/>
            <person name="Kuo A."/>
            <person name="Liang C."/>
            <person name="Lipzen A."/>
            <person name="Lutzoni F."/>
            <person name="Magnuson J."/>
            <person name="Mondo S."/>
            <person name="Nolan M."/>
            <person name="Ohm R."/>
            <person name="Pangilinan J."/>
            <person name="Park H.-J."/>
            <person name="Ramirez L."/>
            <person name="Alfaro M."/>
            <person name="Sun H."/>
            <person name="Tritt A."/>
            <person name="Yoshinaga Y."/>
            <person name="Zwiers L.-H."/>
            <person name="Turgeon B.G."/>
            <person name="Goodwin S.B."/>
            <person name="Spatafora J.W."/>
            <person name="Crous P.W."/>
            <person name="Grigoriev I.V."/>
        </authorList>
    </citation>
    <scope>NUCLEOTIDE SEQUENCE</scope>
    <source>
        <strain evidence="1">CBS 394.84</strain>
    </source>
</reference>
<name>A0A9P4G935_9PLEO</name>
<keyword evidence="2" id="KW-1185">Reference proteome</keyword>
<protein>
    <submittedName>
        <fullName evidence="1">Uncharacterized protein</fullName>
    </submittedName>
</protein>